<dbReference type="SUPFAM" id="SSF55781">
    <property type="entry name" value="GAF domain-like"/>
    <property type="match status" value="1"/>
</dbReference>
<dbReference type="Proteomes" id="UP001145069">
    <property type="component" value="Unassembled WGS sequence"/>
</dbReference>
<dbReference type="PANTHER" id="PTHR46663">
    <property type="entry name" value="DIGUANYLATE CYCLASE DGCT-RELATED"/>
    <property type="match status" value="1"/>
</dbReference>
<dbReference type="InterPro" id="IPR043128">
    <property type="entry name" value="Rev_trsase/Diguanyl_cyclase"/>
</dbReference>
<comment type="caution">
    <text evidence="2">The sequence shown here is derived from an EMBL/GenBank/DDBJ whole genome shotgun (WGS) entry which is preliminary data.</text>
</comment>
<dbReference type="Gene3D" id="3.30.450.40">
    <property type="match status" value="1"/>
</dbReference>
<protein>
    <submittedName>
        <fullName evidence="2">Sensor domain-containing diguanylate cyclase</fullName>
    </submittedName>
</protein>
<dbReference type="InterPro" id="IPR003018">
    <property type="entry name" value="GAF"/>
</dbReference>
<dbReference type="InterPro" id="IPR029016">
    <property type="entry name" value="GAF-like_dom_sf"/>
</dbReference>
<evidence type="ECO:0000313" key="3">
    <source>
        <dbReference type="Proteomes" id="UP001145069"/>
    </source>
</evidence>
<evidence type="ECO:0000313" key="2">
    <source>
        <dbReference type="EMBL" id="MDC3418238.1"/>
    </source>
</evidence>
<organism evidence="2 3">
    <name type="scientific">Aquibacillus salsiterrae</name>
    <dbReference type="NCBI Taxonomy" id="2950439"/>
    <lineage>
        <taxon>Bacteria</taxon>
        <taxon>Bacillati</taxon>
        <taxon>Bacillota</taxon>
        <taxon>Bacilli</taxon>
        <taxon>Bacillales</taxon>
        <taxon>Bacillaceae</taxon>
        <taxon>Aquibacillus</taxon>
    </lineage>
</organism>
<dbReference type="InterPro" id="IPR000160">
    <property type="entry name" value="GGDEF_dom"/>
</dbReference>
<dbReference type="PROSITE" id="PS50887">
    <property type="entry name" value="GGDEF"/>
    <property type="match status" value="1"/>
</dbReference>
<name>A0A9X4AHI4_9BACI</name>
<dbReference type="EMBL" id="JAMQKC010000022">
    <property type="protein sequence ID" value="MDC3418238.1"/>
    <property type="molecule type" value="Genomic_DNA"/>
</dbReference>
<dbReference type="SMART" id="SM00267">
    <property type="entry name" value="GGDEF"/>
    <property type="match status" value="1"/>
</dbReference>
<dbReference type="Pfam" id="PF00990">
    <property type="entry name" value="GGDEF"/>
    <property type="match status" value="1"/>
</dbReference>
<dbReference type="SUPFAM" id="SSF55073">
    <property type="entry name" value="Nucleotide cyclase"/>
    <property type="match status" value="1"/>
</dbReference>
<dbReference type="InterPro" id="IPR052163">
    <property type="entry name" value="DGC-Regulatory_Protein"/>
</dbReference>
<reference evidence="2" key="1">
    <citation type="submission" date="2022-06" db="EMBL/GenBank/DDBJ databases">
        <title>Aquibacillus sp. a new bacterium isolated from soil saline samples.</title>
        <authorList>
            <person name="Galisteo C."/>
            <person name="De La Haba R."/>
            <person name="Sanchez-Porro C."/>
            <person name="Ventosa A."/>
        </authorList>
    </citation>
    <scope>NUCLEOTIDE SEQUENCE</scope>
    <source>
        <strain evidence="2">3ASR75-54</strain>
    </source>
</reference>
<evidence type="ECO:0000259" key="1">
    <source>
        <dbReference type="PROSITE" id="PS50887"/>
    </source>
</evidence>
<dbReference type="PANTHER" id="PTHR46663:SF2">
    <property type="entry name" value="GGDEF DOMAIN-CONTAINING PROTEIN"/>
    <property type="match status" value="1"/>
</dbReference>
<feature type="domain" description="GGDEF" evidence="1">
    <location>
        <begin position="83"/>
        <end position="213"/>
    </location>
</feature>
<proteinExistence type="predicted"/>
<dbReference type="CDD" id="cd01949">
    <property type="entry name" value="GGDEF"/>
    <property type="match status" value="1"/>
</dbReference>
<dbReference type="NCBIfam" id="TIGR00254">
    <property type="entry name" value="GGDEF"/>
    <property type="match status" value="1"/>
</dbReference>
<accession>A0A9X4AHI4</accession>
<dbReference type="Gene3D" id="3.30.70.270">
    <property type="match status" value="1"/>
</dbReference>
<sequence>MTKQANIGSYVGVPVFYQNGEMFGTLCAIDSAPSHFTEKDIHILERFSNLFSYVIELEKQVQLDSLTELYSRRYLVDRMENVDKGMVMLIDLDGFKEVNDTYGHDVGDLVLIEVGHRLKSLSSSKLVFRLGGDEFIILFPGEQDDFLMRENARLILNSLSTWDNFSHAVSISASIGIVKMEHPTKLNDMLKKVDNAMYRAKGKGKNCLHFDSM</sequence>
<dbReference type="InterPro" id="IPR029787">
    <property type="entry name" value="Nucleotide_cyclase"/>
</dbReference>
<dbReference type="Pfam" id="PF01590">
    <property type="entry name" value="GAF"/>
    <property type="match status" value="1"/>
</dbReference>
<gene>
    <name evidence="2" type="ORF">NC799_15225</name>
</gene>
<keyword evidence="3" id="KW-1185">Reference proteome</keyword>
<dbReference type="AlphaFoldDB" id="A0A9X4AHI4"/>